<reference evidence="7 8" key="1">
    <citation type="submission" date="2019-10" db="EMBL/GenBank/DDBJ databases">
        <title>Isolation, Identification of Microvirga thermotolerans HR1, a novel thermophilic bacterium and Comparative Genomics of the genus Microvirga.</title>
        <authorList>
            <person name="Li J."/>
            <person name="Zhang W."/>
            <person name="Lin M."/>
            <person name="Wang J."/>
        </authorList>
    </citation>
    <scope>NUCLEOTIDE SEQUENCE [LARGE SCALE GENOMIC DNA]</scope>
    <source>
        <strain evidence="7 8">HR1</strain>
    </source>
</reference>
<dbReference type="InterPro" id="IPR018313">
    <property type="entry name" value="SBP_3_CS"/>
</dbReference>
<dbReference type="Gene3D" id="3.40.190.10">
    <property type="entry name" value="Periplasmic binding protein-like II"/>
    <property type="match status" value="2"/>
</dbReference>
<evidence type="ECO:0000313" key="7">
    <source>
        <dbReference type="EMBL" id="QFU17039.1"/>
    </source>
</evidence>
<keyword evidence="3 5" id="KW-0732">Signal</keyword>
<dbReference type="SUPFAM" id="SSF53850">
    <property type="entry name" value="Periplasmic binding protein-like II"/>
    <property type="match status" value="1"/>
</dbReference>
<dbReference type="PANTHER" id="PTHR35936:SF17">
    <property type="entry name" value="ARGININE-BINDING EXTRACELLULAR PROTEIN ARTP"/>
    <property type="match status" value="1"/>
</dbReference>
<keyword evidence="8" id="KW-1185">Reference proteome</keyword>
<name>A0A5P9JXS2_9HYPH</name>
<dbReference type="Proteomes" id="UP000325614">
    <property type="component" value="Chromosome"/>
</dbReference>
<evidence type="ECO:0000256" key="2">
    <source>
        <dbReference type="ARBA" id="ARBA00010333"/>
    </source>
</evidence>
<proteinExistence type="inferred from homology"/>
<evidence type="ECO:0000259" key="6">
    <source>
        <dbReference type="SMART" id="SM00062"/>
    </source>
</evidence>
<feature type="domain" description="Solute-binding protein family 3/N-terminal" evidence="6">
    <location>
        <begin position="33"/>
        <end position="259"/>
    </location>
</feature>
<organism evidence="7 8">
    <name type="scientific">Microvirga thermotolerans</name>
    <dbReference type="NCBI Taxonomy" id="2651334"/>
    <lineage>
        <taxon>Bacteria</taxon>
        <taxon>Pseudomonadati</taxon>
        <taxon>Pseudomonadota</taxon>
        <taxon>Alphaproteobacteria</taxon>
        <taxon>Hyphomicrobiales</taxon>
        <taxon>Methylobacteriaceae</taxon>
        <taxon>Microvirga</taxon>
    </lineage>
</organism>
<protein>
    <submittedName>
        <fullName evidence="7">Transporter substrate-binding domain-containing protein</fullName>
    </submittedName>
</protein>
<dbReference type="Pfam" id="PF00497">
    <property type="entry name" value="SBP_bac_3"/>
    <property type="match status" value="1"/>
</dbReference>
<dbReference type="AlphaFoldDB" id="A0A5P9JXS2"/>
<dbReference type="InterPro" id="IPR001638">
    <property type="entry name" value="Solute-binding_3/MltF_N"/>
</dbReference>
<dbReference type="RefSeq" id="WP_152586675.1">
    <property type="nucleotide sequence ID" value="NZ_CP045423.1"/>
</dbReference>
<sequence length="263" mass="29275">MIVLSFGRRLATAAGLFFWLVSGLPAAAQEKPAVRIAVEGAYPPFNYMENNELQGFEVDLGKALCAAMKAECVFVQHDWEGIVRGLLNREYDAVMSSLEITERRQKRIAFSKPYYRIPAVFIAAKDGPLEGVTPLALAGKKIGATDRTDHLDYLRQHYKMSEIVSYSSPVEANLDLLVGRIDAVFGGQRALAEFLKTREGECCRILGLAPANPPYRRQFYGIGLRKDDAALKAQFDGAIDQVIADGTYDRIQAKYFPFDIKVK</sequence>
<dbReference type="PROSITE" id="PS01039">
    <property type="entry name" value="SBP_BACTERIAL_3"/>
    <property type="match status" value="1"/>
</dbReference>
<dbReference type="GO" id="GO:0030313">
    <property type="term" value="C:cell envelope"/>
    <property type="evidence" value="ECO:0007669"/>
    <property type="project" value="UniProtKB-SubCell"/>
</dbReference>
<dbReference type="PANTHER" id="PTHR35936">
    <property type="entry name" value="MEMBRANE-BOUND LYTIC MUREIN TRANSGLYCOSYLASE F"/>
    <property type="match status" value="1"/>
</dbReference>
<gene>
    <name evidence="7" type="ORF">GDR74_12860</name>
</gene>
<evidence type="ECO:0000256" key="4">
    <source>
        <dbReference type="RuleBase" id="RU003744"/>
    </source>
</evidence>
<comment type="subcellular location">
    <subcellularLocation>
        <location evidence="1">Cell envelope</location>
    </subcellularLocation>
</comment>
<dbReference type="KEGG" id="mico:GDR74_12860"/>
<evidence type="ECO:0000256" key="1">
    <source>
        <dbReference type="ARBA" id="ARBA00004196"/>
    </source>
</evidence>
<evidence type="ECO:0000256" key="3">
    <source>
        <dbReference type="ARBA" id="ARBA00022729"/>
    </source>
</evidence>
<comment type="similarity">
    <text evidence="2 4">Belongs to the bacterial solute-binding protein 3 family.</text>
</comment>
<evidence type="ECO:0000313" key="8">
    <source>
        <dbReference type="Proteomes" id="UP000325614"/>
    </source>
</evidence>
<dbReference type="SMART" id="SM00062">
    <property type="entry name" value="PBPb"/>
    <property type="match status" value="1"/>
</dbReference>
<dbReference type="CDD" id="cd01001">
    <property type="entry name" value="PBP2_HisJ_LAO_like"/>
    <property type="match status" value="1"/>
</dbReference>
<evidence type="ECO:0000256" key="5">
    <source>
        <dbReference type="SAM" id="SignalP"/>
    </source>
</evidence>
<feature type="signal peptide" evidence="5">
    <location>
        <begin position="1"/>
        <end position="28"/>
    </location>
</feature>
<dbReference type="EMBL" id="CP045423">
    <property type="protein sequence ID" value="QFU17039.1"/>
    <property type="molecule type" value="Genomic_DNA"/>
</dbReference>
<accession>A0A5P9JXS2</accession>
<feature type="chain" id="PRO_5024812472" evidence="5">
    <location>
        <begin position="29"/>
        <end position="263"/>
    </location>
</feature>